<dbReference type="InterPro" id="IPR001128">
    <property type="entry name" value="Cyt_P450"/>
</dbReference>
<dbReference type="PANTHER" id="PTHR47950:SF4">
    <property type="entry name" value="GERANIOL 8-HYDROXYLASE-LIKE"/>
    <property type="match status" value="1"/>
</dbReference>
<dbReference type="Pfam" id="PF00067">
    <property type="entry name" value="p450"/>
    <property type="match status" value="1"/>
</dbReference>
<protein>
    <submittedName>
        <fullName evidence="13">Cytochrome</fullName>
    </submittedName>
</protein>
<keyword evidence="6" id="KW-1133">Transmembrane helix</keyword>
<evidence type="ECO:0000313" key="13">
    <source>
        <dbReference type="EMBL" id="KAL2460768.1"/>
    </source>
</evidence>
<dbReference type="Gene3D" id="1.10.630.10">
    <property type="entry name" value="Cytochrome P450"/>
    <property type="match status" value="1"/>
</dbReference>
<dbReference type="PANTHER" id="PTHR47950">
    <property type="entry name" value="CYTOCHROME P450, FAMILY 76, SUBFAMILY C, POLYPEPTIDE 5-RELATED"/>
    <property type="match status" value="1"/>
</dbReference>
<evidence type="ECO:0000256" key="5">
    <source>
        <dbReference type="ARBA" id="ARBA00022723"/>
    </source>
</evidence>
<keyword evidence="14" id="KW-1185">Reference proteome</keyword>
<dbReference type="Proteomes" id="UP001604336">
    <property type="component" value="Unassembled WGS sequence"/>
</dbReference>
<comment type="cofactor">
    <cofactor evidence="11">
        <name>heme</name>
        <dbReference type="ChEBI" id="CHEBI:30413"/>
    </cofactor>
</comment>
<keyword evidence="3 11" id="KW-0349">Heme</keyword>
<evidence type="ECO:0000256" key="1">
    <source>
        <dbReference type="ARBA" id="ARBA00004167"/>
    </source>
</evidence>
<comment type="similarity">
    <text evidence="2 12">Belongs to the cytochrome P450 family.</text>
</comment>
<keyword evidence="9 12" id="KW-0503">Monooxygenase</keyword>
<evidence type="ECO:0000256" key="6">
    <source>
        <dbReference type="ARBA" id="ARBA00022989"/>
    </source>
</evidence>
<comment type="subcellular location">
    <subcellularLocation>
        <location evidence="1">Membrane</location>
        <topology evidence="1">Single-pass membrane protein</topology>
    </subcellularLocation>
</comment>
<keyword evidence="5 11" id="KW-0479">Metal-binding</keyword>
<keyword evidence="10" id="KW-0472">Membrane</keyword>
<dbReference type="EMBL" id="JBFOLK010000014">
    <property type="protein sequence ID" value="KAL2460768.1"/>
    <property type="molecule type" value="Genomic_DNA"/>
</dbReference>
<evidence type="ECO:0000256" key="10">
    <source>
        <dbReference type="ARBA" id="ARBA00023136"/>
    </source>
</evidence>
<evidence type="ECO:0000256" key="11">
    <source>
        <dbReference type="PIRSR" id="PIRSR602401-1"/>
    </source>
</evidence>
<gene>
    <name evidence="13" type="ORF">Adt_44188</name>
</gene>
<dbReference type="GO" id="GO:0004497">
    <property type="term" value="F:monooxygenase activity"/>
    <property type="evidence" value="ECO:0007669"/>
    <property type="project" value="UniProtKB-KW"/>
</dbReference>
<dbReference type="GO" id="GO:0016020">
    <property type="term" value="C:membrane"/>
    <property type="evidence" value="ECO:0007669"/>
    <property type="project" value="UniProtKB-SubCell"/>
</dbReference>
<comment type="caution">
    <text evidence="13">The sequence shown here is derived from an EMBL/GenBank/DDBJ whole genome shotgun (WGS) entry which is preliminary data.</text>
</comment>
<evidence type="ECO:0000256" key="2">
    <source>
        <dbReference type="ARBA" id="ARBA00010617"/>
    </source>
</evidence>
<accession>A0ABD1PA47</accession>
<evidence type="ECO:0000256" key="9">
    <source>
        <dbReference type="ARBA" id="ARBA00023033"/>
    </source>
</evidence>
<proteinExistence type="inferred from homology"/>
<dbReference type="PROSITE" id="PS00086">
    <property type="entry name" value="CYTOCHROME_P450"/>
    <property type="match status" value="1"/>
</dbReference>
<dbReference type="InterPro" id="IPR002401">
    <property type="entry name" value="Cyt_P450_E_grp-I"/>
</dbReference>
<reference evidence="14" key="1">
    <citation type="submission" date="2024-07" db="EMBL/GenBank/DDBJ databases">
        <title>Two chromosome-level genome assemblies of Korean endemic species Abeliophyllum distichum and Forsythia ovata (Oleaceae).</title>
        <authorList>
            <person name="Jang H."/>
        </authorList>
    </citation>
    <scope>NUCLEOTIDE SEQUENCE [LARGE SCALE GENOMIC DNA]</scope>
</reference>
<feature type="binding site" description="axial binding residue" evidence="11">
    <location>
        <position position="126"/>
    </location>
    <ligand>
        <name>heme</name>
        <dbReference type="ChEBI" id="CHEBI:30413"/>
    </ligand>
    <ligandPart>
        <name>Fe</name>
        <dbReference type="ChEBI" id="CHEBI:18248"/>
    </ligandPart>
</feature>
<keyword evidence="4" id="KW-0812">Transmembrane</keyword>
<dbReference type="AlphaFoldDB" id="A0ABD1PA47"/>
<dbReference type="PRINTS" id="PR00385">
    <property type="entry name" value="P450"/>
</dbReference>
<dbReference type="GO" id="GO:0046872">
    <property type="term" value="F:metal ion binding"/>
    <property type="evidence" value="ECO:0007669"/>
    <property type="project" value="UniProtKB-KW"/>
</dbReference>
<evidence type="ECO:0000256" key="12">
    <source>
        <dbReference type="RuleBase" id="RU000461"/>
    </source>
</evidence>
<evidence type="ECO:0000256" key="7">
    <source>
        <dbReference type="ARBA" id="ARBA00023002"/>
    </source>
</evidence>
<dbReference type="SUPFAM" id="SSF48264">
    <property type="entry name" value="Cytochrome P450"/>
    <property type="match status" value="1"/>
</dbReference>
<dbReference type="InterPro" id="IPR017972">
    <property type="entry name" value="Cyt_P450_CS"/>
</dbReference>
<evidence type="ECO:0000256" key="3">
    <source>
        <dbReference type="ARBA" id="ARBA00022617"/>
    </source>
</evidence>
<dbReference type="PRINTS" id="PR00463">
    <property type="entry name" value="EP450I"/>
</dbReference>
<keyword evidence="8 11" id="KW-0408">Iron</keyword>
<name>A0ABD1PA47_9LAMI</name>
<organism evidence="13 14">
    <name type="scientific">Abeliophyllum distichum</name>
    <dbReference type="NCBI Taxonomy" id="126358"/>
    <lineage>
        <taxon>Eukaryota</taxon>
        <taxon>Viridiplantae</taxon>
        <taxon>Streptophyta</taxon>
        <taxon>Embryophyta</taxon>
        <taxon>Tracheophyta</taxon>
        <taxon>Spermatophyta</taxon>
        <taxon>Magnoliopsida</taxon>
        <taxon>eudicotyledons</taxon>
        <taxon>Gunneridae</taxon>
        <taxon>Pentapetalae</taxon>
        <taxon>asterids</taxon>
        <taxon>lamiids</taxon>
        <taxon>Lamiales</taxon>
        <taxon>Oleaceae</taxon>
        <taxon>Forsythieae</taxon>
        <taxon>Abeliophyllum</taxon>
    </lineage>
</organism>
<keyword evidence="7 12" id="KW-0560">Oxidoreductase</keyword>
<evidence type="ECO:0000313" key="14">
    <source>
        <dbReference type="Proteomes" id="UP001604336"/>
    </source>
</evidence>
<sequence>MAELLQNPKKILKVRKELRDATGINGLIQESDILRLPYLQAVIKETFRLHPAFPFLVPHKANAVEINGYVVPKNAQILVNVWASGRDSITWSSPRSFLPERFLDCKTDLRGQDFELIPFGAGRRICLGLPLAHRMVHLMLATLICNFEWKVEEGLKRDEIDKGEKFGLTLQKAIPHFLSRLFLSNCDPCAYIPEDCST</sequence>
<dbReference type="FunFam" id="1.10.630.10:FF:000138">
    <property type="entry name" value="Os10g0167200 protein"/>
    <property type="match status" value="1"/>
</dbReference>
<evidence type="ECO:0000256" key="4">
    <source>
        <dbReference type="ARBA" id="ARBA00022692"/>
    </source>
</evidence>
<evidence type="ECO:0000256" key="8">
    <source>
        <dbReference type="ARBA" id="ARBA00023004"/>
    </source>
</evidence>
<dbReference type="InterPro" id="IPR036396">
    <property type="entry name" value="Cyt_P450_sf"/>
</dbReference>